<evidence type="ECO:0000259" key="2">
    <source>
        <dbReference type="SMART" id="SM00967"/>
    </source>
</evidence>
<evidence type="ECO:0000313" key="3">
    <source>
        <dbReference type="EMBL" id="GCE25194.1"/>
    </source>
</evidence>
<dbReference type="InterPro" id="IPR053888">
    <property type="entry name" value="MRM3-like_sub_bind"/>
</dbReference>
<feature type="compositionally biased region" description="Basic and acidic residues" evidence="1">
    <location>
        <begin position="1"/>
        <end position="13"/>
    </location>
</feature>
<proteinExistence type="predicted"/>
<dbReference type="Proteomes" id="UP000287171">
    <property type="component" value="Unassembled WGS sequence"/>
</dbReference>
<dbReference type="InterPro" id="IPR013123">
    <property type="entry name" value="SpoU_subst-bd"/>
</dbReference>
<evidence type="ECO:0000256" key="1">
    <source>
        <dbReference type="SAM" id="MobiDB-lite"/>
    </source>
</evidence>
<name>A0A402B1H1_9CHLR</name>
<dbReference type="SMART" id="SM00967">
    <property type="entry name" value="SpoU_sub_bind"/>
    <property type="match status" value="1"/>
</dbReference>
<comment type="caution">
    <text evidence="3">The sequence shown here is derived from an EMBL/GenBank/DDBJ whole genome shotgun (WGS) entry which is preliminary data.</text>
</comment>
<dbReference type="EMBL" id="BIFT01000001">
    <property type="protein sequence ID" value="GCE25194.1"/>
    <property type="molecule type" value="Genomic_DNA"/>
</dbReference>
<keyword evidence="4" id="KW-1185">Reference proteome</keyword>
<organism evidence="3 4">
    <name type="scientific">Dictyobacter alpinus</name>
    <dbReference type="NCBI Taxonomy" id="2014873"/>
    <lineage>
        <taxon>Bacteria</taxon>
        <taxon>Bacillati</taxon>
        <taxon>Chloroflexota</taxon>
        <taxon>Ktedonobacteria</taxon>
        <taxon>Ktedonobacterales</taxon>
        <taxon>Dictyobacteraceae</taxon>
        <taxon>Dictyobacter</taxon>
    </lineage>
</organism>
<dbReference type="Pfam" id="PF22435">
    <property type="entry name" value="MRM3-like_sub_bind"/>
    <property type="match status" value="1"/>
</dbReference>
<dbReference type="Gene3D" id="3.30.1330.30">
    <property type="match status" value="1"/>
</dbReference>
<dbReference type="GO" id="GO:0008168">
    <property type="term" value="F:methyltransferase activity"/>
    <property type="evidence" value="ECO:0007669"/>
    <property type="project" value="InterPro"/>
</dbReference>
<evidence type="ECO:0000313" key="4">
    <source>
        <dbReference type="Proteomes" id="UP000287171"/>
    </source>
</evidence>
<protein>
    <recommendedName>
        <fullName evidence="2">RNA 2-O ribose methyltransferase substrate binding domain-containing protein</fullName>
    </recommendedName>
</protein>
<dbReference type="AlphaFoldDB" id="A0A402B1H1"/>
<gene>
    <name evidence="3" type="ORF">KDA_06780</name>
</gene>
<reference evidence="4" key="1">
    <citation type="submission" date="2018-12" db="EMBL/GenBank/DDBJ databases">
        <title>Tengunoibacter tsumagoiensis gen. nov., sp. nov., Dictyobacter kobayashii sp. nov., D. alpinus sp. nov., and D. joshuensis sp. nov. and description of Dictyobacteraceae fam. nov. within the order Ktedonobacterales isolated from Tengu-no-mugimeshi.</title>
        <authorList>
            <person name="Wang C.M."/>
            <person name="Zheng Y."/>
            <person name="Sakai Y."/>
            <person name="Toyoda A."/>
            <person name="Minakuchi Y."/>
            <person name="Abe K."/>
            <person name="Yokota A."/>
            <person name="Yabe S."/>
        </authorList>
    </citation>
    <scope>NUCLEOTIDE SEQUENCE [LARGE SCALE GENOMIC DNA]</scope>
    <source>
        <strain evidence="4">Uno16</strain>
    </source>
</reference>
<accession>A0A402B1H1</accession>
<sequence>MEKQHHTQTEQHQRFSGFSDTIITHRTNPKIKQIRALLKSSERERTGLALVEGLRLVTEALRSPQRVRHLLVAPELLRSLHGQALLQEQRQKRLPCLYVSSEVFQSFSRKDNPQGIIVETHQRPDRRLHLKAEQPIVSGCGHK</sequence>
<feature type="domain" description="RNA 2-O ribose methyltransferase substrate binding" evidence="2">
    <location>
        <begin position="50"/>
        <end position="126"/>
    </location>
</feature>
<dbReference type="SUPFAM" id="SSF55315">
    <property type="entry name" value="L30e-like"/>
    <property type="match status" value="1"/>
</dbReference>
<feature type="region of interest" description="Disordered" evidence="1">
    <location>
        <begin position="1"/>
        <end position="22"/>
    </location>
</feature>
<dbReference type="RefSeq" id="WP_161981905.1">
    <property type="nucleotide sequence ID" value="NZ_BIFT01000001.1"/>
</dbReference>
<dbReference type="InterPro" id="IPR029064">
    <property type="entry name" value="Ribosomal_eL30-like_sf"/>
</dbReference>